<name>A0A8J5RJK8_ZIZPA</name>
<dbReference type="Proteomes" id="UP000729402">
    <property type="component" value="Unassembled WGS sequence"/>
</dbReference>
<proteinExistence type="predicted"/>
<comment type="caution">
    <text evidence="1">The sequence shown here is derived from an EMBL/GenBank/DDBJ whole genome shotgun (WGS) entry which is preliminary data.</text>
</comment>
<evidence type="ECO:0000313" key="1">
    <source>
        <dbReference type="EMBL" id="KAG8046943.1"/>
    </source>
</evidence>
<dbReference type="EMBL" id="JAAALK010000290">
    <property type="protein sequence ID" value="KAG8046943.1"/>
    <property type="molecule type" value="Genomic_DNA"/>
</dbReference>
<reference evidence="1" key="1">
    <citation type="journal article" date="2021" name="bioRxiv">
        <title>Whole Genome Assembly and Annotation of Northern Wild Rice, Zizania palustris L., Supports a Whole Genome Duplication in the Zizania Genus.</title>
        <authorList>
            <person name="Haas M."/>
            <person name="Kono T."/>
            <person name="Macchietto M."/>
            <person name="Millas R."/>
            <person name="McGilp L."/>
            <person name="Shao M."/>
            <person name="Duquette J."/>
            <person name="Hirsch C.N."/>
            <person name="Kimball J."/>
        </authorList>
    </citation>
    <scope>NUCLEOTIDE SEQUENCE</scope>
    <source>
        <tissue evidence="1">Fresh leaf tissue</tissue>
    </source>
</reference>
<sequence>MDTATVFRVFDLAGIPVDATATTPNTRASPPIAALWRSASCAVAWPPSAMHRGPASICHAPWFGLHLPCTVVRPPSVVRRLPGCSTLALSAARRAPKVSTASRARLLQLERKGRGEQRRLIVQEK</sequence>
<keyword evidence="2" id="KW-1185">Reference proteome</keyword>
<organism evidence="1 2">
    <name type="scientific">Zizania palustris</name>
    <name type="common">Northern wild rice</name>
    <dbReference type="NCBI Taxonomy" id="103762"/>
    <lineage>
        <taxon>Eukaryota</taxon>
        <taxon>Viridiplantae</taxon>
        <taxon>Streptophyta</taxon>
        <taxon>Embryophyta</taxon>
        <taxon>Tracheophyta</taxon>
        <taxon>Spermatophyta</taxon>
        <taxon>Magnoliopsida</taxon>
        <taxon>Liliopsida</taxon>
        <taxon>Poales</taxon>
        <taxon>Poaceae</taxon>
        <taxon>BOP clade</taxon>
        <taxon>Oryzoideae</taxon>
        <taxon>Oryzeae</taxon>
        <taxon>Zizaniinae</taxon>
        <taxon>Zizania</taxon>
    </lineage>
</organism>
<gene>
    <name evidence="1" type="ORF">GUJ93_ZPchr0008g11533</name>
</gene>
<evidence type="ECO:0000313" key="2">
    <source>
        <dbReference type="Proteomes" id="UP000729402"/>
    </source>
</evidence>
<accession>A0A8J5RJK8</accession>
<dbReference type="AlphaFoldDB" id="A0A8J5RJK8"/>
<reference evidence="1" key="2">
    <citation type="submission" date="2021-02" db="EMBL/GenBank/DDBJ databases">
        <authorList>
            <person name="Kimball J.A."/>
            <person name="Haas M.W."/>
            <person name="Macchietto M."/>
            <person name="Kono T."/>
            <person name="Duquette J."/>
            <person name="Shao M."/>
        </authorList>
    </citation>
    <scope>NUCLEOTIDE SEQUENCE</scope>
    <source>
        <tissue evidence="1">Fresh leaf tissue</tissue>
    </source>
</reference>
<protein>
    <submittedName>
        <fullName evidence="1">Uncharacterized protein</fullName>
    </submittedName>
</protein>